<dbReference type="InterPro" id="IPR035977">
    <property type="entry name" value="Ribosomal_bL36_sp"/>
</dbReference>
<evidence type="ECO:0000256" key="4">
    <source>
        <dbReference type="ARBA" id="ARBA00022980"/>
    </source>
</evidence>
<comment type="caution">
    <text evidence="9">The sequence shown here is derived from an EMBL/GenBank/DDBJ whole genome shotgun (WGS) entry which is preliminary data.</text>
</comment>
<sequence length="132" mass="14361">MAWIRTAASLFSHACAVGRPAMTMASSAWTLETRGGVGASGLGVLSASALSKWHGLCAGAGWRVDQTRGMKHVSALKFRCPHCRLGRKGKILYVRCDENPRHKQRQGGVEACKFGSRHKKRFRLPKANRGTG</sequence>
<keyword evidence="10" id="KW-1185">Reference proteome</keyword>
<keyword evidence="6 7" id="KW-0687">Ribonucleoprotein</keyword>
<protein>
    <recommendedName>
        <fullName evidence="7">Ribosomal protein</fullName>
    </recommendedName>
</protein>
<evidence type="ECO:0000256" key="8">
    <source>
        <dbReference type="SAM" id="SignalP"/>
    </source>
</evidence>
<proteinExistence type="inferred from homology"/>
<organism evidence="9 10">
    <name type="scientific">Porphyridium purpureum</name>
    <name type="common">Red alga</name>
    <name type="synonym">Porphyridium cruentum</name>
    <dbReference type="NCBI Taxonomy" id="35688"/>
    <lineage>
        <taxon>Eukaryota</taxon>
        <taxon>Rhodophyta</taxon>
        <taxon>Bangiophyceae</taxon>
        <taxon>Porphyridiales</taxon>
        <taxon>Porphyridiaceae</taxon>
        <taxon>Porphyridium</taxon>
    </lineage>
</organism>
<gene>
    <name evidence="9" type="ORF">FVE85_8497</name>
</gene>
<dbReference type="EMBL" id="VRMN01000011">
    <property type="protein sequence ID" value="KAA8492015.1"/>
    <property type="molecule type" value="Genomic_DNA"/>
</dbReference>
<keyword evidence="3" id="KW-0809">Transit peptide</keyword>
<comment type="subcellular location">
    <subcellularLocation>
        <location evidence="1">Mitochondrion</location>
    </subcellularLocation>
</comment>
<dbReference type="SUPFAM" id="SSF57840">
    <property type="entry name" value="Ribosomal protein L36"/>
    <property type="match status" value="1"/>
</dbReference>
<accession>A0A5J4YLJ9</accession>
<evidence type="ECO:0000256" key="3">
    <source>
        <dbReference type="ARBA" id="ARBA00022946"/>
    </source>
</evidence>
<comment type="similarity">
    <text evidence="2 7">Belongs to the bacterial ribosomal protein bL36 family.</text>
</comment>
<evidence type="ECO:0000256" key="5">
    <source>
        <dbReference type="ARBA" id="ARBA00023128"/>
    </source>
</evidence>
<reference evidence="10" key="1">
    <citation type="journal article" date="2019" name="Nat. Commun.">
        <title>Expansion of phycobilisome linker gene families in mesophilic red algae.</title>
        <authorList>
            <person name="Lee J."/>
            <person name="Kim D."/>
            <person name="Bhattacharya D."/>
            <person name="Yoon H.S."/>
        </authorList>
    </citation>
    <scope>NUCLEOTIDE SEQUENCE [LARGE SCALE GENOMIC DNA]</scope>
    <source>
        <strain evidence="10">CCMP 1328</strain>
    </source>
</reference>
<evidence type="ECO:0000256" key="7">
    <source>
        <dbReference type="RuleBase" id="RU000570"/>
    </source>
</evidence>
<keyword evidence="4 7" id="KW-0689">Ribosomal protein</keyword>
<keyword evidence="5" id="KW-0496">Mitochondrion</keyword>
<dbReference type="PANTHER" id="PTHR46909:SF1">
    <property type="entry name" value="LARGE RIBOSOMAL SUBUNIT PROTEIN BL36M"/>
    <property type="match status" value="1"/>
</dbReference>
<evidence type="ECO:0000256" key="2">
    <source>
        <dbReference type="ARBA" id="ARBA00007645"/>
    </source>
</evidence>
<dbReference type="InterPro" id="IPR052143">
    <property type="entry name" value="Mitoribosomal_bL36m"/>
</dbReference>
<dbReference type="GO" id="GO:0003735">
    <property type="term" value="F:structural constituent of ribosome"/>
    <property type="evidence" value="ECO:0007669"/>
    <property type="project" value="InterPro"/>
</dbReference>
<dbReference type="AlphaFoldDB" id="A0A5J4YLJ9"/>
<keyword evidence="8" id="KW-0732">Signal</keyword>
<dbReference type="GO" id="GO:0005762">
    <property type="term" value="C:mitochondrial large ribosomal subunit"/>
    <property type="evidence" value="ECO:0007669"/>
    <property type="project" value="TreeGrafter"/>
</dbReference>
<evidence type="ECO:0000313" key="9">
    <source>
        <dbReference type="EMBL" id="KAA8492015.1"/>
    </source>
</evidence>
<name>A0A5J4YLJ9_PORPP</name>
<dbReference type="OrthoDB" id="10265903at2759"/>
<feature type="chain" id="PRO_5023906259" description="Ribosomal protein" evidence="8">
    <location>
        <begin position="17"/>
        <end position="132"/>
    </location>
</feature>
<feature type="signal peptide" evidence="8">
    <location>
        <begin position="1"/>
        <end position="16"/>
    </location>
</feature>
<dbReference type="Pfam" id="PF00444">
    <property type="entry name" value="Ribosomal_L36"/>
    <property type="match status" value="1"/>
</dbReference>
<dbReference type="InterPro" id="IPR000473">
    <property type="entry name" value="Ribosomal_bL36"/>
</dbReference>
<dbReference type="NCBIfam" id="TIGR01022">
    <property type="entry name" value="rpmJ_bact"/>
    <property type="match status" value="1"/>
</dbReference>
<dbReference type="Proteomes" id="UP000324585">
    <property type="component" value="Unassembled WGS sequence"/>
</dbReference>
<evidence type="ECO:0000256" key="6">
    <source>
        <dbReference type="ARBA" id="ARBA00023274"/>
    </source>
</evidence>
<evidence type="ECO:0000256" key="1">
    <source>
        <dbReference type="ARBA" id="ARBA00004173"/>
    </source>
</evidence>
<evidence type="ECO:0000313" key="10">
    <source>
        <dbReference type="Proteomes" id="UP000324585"/>
    </source>
</evidence>
<dbReference type="PANTHER" id="PTHR46909">
    <property type="entry name" value="39S RIBOSOMAL PROTEIN L36, MITOCHONDRIAL"/>
    <property type="match status" value="1"/>
</dbReference>
<dbReference type="GO" id="GO:0006412">
    <property type="term" value="P:translation"/>
    <property type="evidence" value="ECO:0007669"/>
    <property type="project" value="InterPro"/>
</dbReference>